<evidence type="ECO:0000259" key="1">
    <source>
        <dbReference type="Pfam" id="PF20815"/>
    </source>
</evidence>
<reference evidence="2 3" key="1">
    <citation type="submission" date="2024-03" db="EMBL/GenBank/DDBJ databases">
        <title>YIM 134122 draft genome.</title>
        <authorList>
            <person name="Zuo S."/>
            <person name="Xiong L."/>
        </authorList>
    </citation>
    <scope>NUCLEOTIDE SEQUENCE [LARGE SCALE GENOMIC DNA]</scope>
    <source>
        <strain evidence="2 3">YIM 134122</strain>
    </source>
</reference>
<sequence length="195" mass="21896">MTDFDYLVENALRRLRDHGLPIAEATSHVSPVPGLYAIHADETVWIELGLEWRGGLPLYVGKAEDSLVARDIRTHFGAGRTGTSTIRRSFAALLREQLDLRGQPRNPENPGHFSNFGLPDADDARLSTWMNEKLRISVWAKPETDTELVNVETAVIRAWEPPINIAKNPRKDVHLQAVRRAMADEARGWASERGL</sequence>
<dbReference type="EMBL" id="JBCLVG010000001">
    <property type="protein sequence ID" value="MEN1945495.1"/>
    <property type="molecule type" value="Genomic_DNA"/>
</dbReference>
<name>A0ABU9W0G3_9MICO</name>
<dbReference type="Pfam" id="PF20815">
    <property type="entry name" value="GIY_YIG_2"/>
    <property type="match status" value="1"/>
</dbReference>
<dbReference type="Proteomes" id="UP001425155">
    <property type="component" value="Unassembled WGS sequence"/>
</dbReference>
<organism evidence="2 3">
    <name type="scientific">Leifsonia stereocauli</name>
    <dbReference type="NCBI Taxonomy" id="3134136"/>
    <lineage>
        <taxon>Bacteria</taxon>
        <taxon>Bacillati</taxon>
        <taxon>Actinomycetota</taxon>
        <taxon>Actinomycetes</taxon>
        <taxon>Micrococcales</taxon>
        <taxon>Microbacteriaceae</taxon>
        <taxon>Leifsonia</taxon>
    </lineage>
</organism>
<proteinExistence type="predicted"/>
<comment type="caution">
    <text evidence="2">The sequence shown here is derived from an EMBL/GenBank/DDBJ whole genome shotgun (WGS) entry which is preliminary data.</text>
</comment>
<protein>
    <submittedName>
        <fullName evidence="2">GIY-YIG nuclease family protein</fullName>
    </submittedName>
</protein>
<evidence type="ECO:0000313" key="3">
    <source>
        <dbReference type="Proteomes" id="UP001425155"/>
    </source>
</evidence>
<gene>
    <name evidence="2" type="ORF">WJX64_02955</name>
</gene>
<feature type="domain" description="GIY-YIG catalytic" evidence="1">
    <location>
        <begin position="58"/>
        <end position="178"/>
    </location>
</feature>
<dbReference type="RefSeq" id="WP_342111658.1">
    <property type="nucleotide sequence ID" value="NZ_JBCAUN010000001.1"/>
</dbReference>
<evidence type="ECO:0000313" key="2">
    <source>
        <dbReference type="EMBL" id="MEN1945495.1"/>
    </source>
</evidence>
<dbReference type="InterPro" id="IPR049311">
    <property type="entry name" value="GIY_YIG_cat"/>
</dbReference>
<keyword evidence="3" id="KW-1185">Reference proteome</keyword>
<accession>A0ABU9W0G3</accession>